<name>A0A2K3MEX8_TRIPR</name>
<dbReference type="AlphaFoldDB" id="A0A2K3MEX8"/>
<evidence type="ECO:0000256" key="1">
    <source>
        <dbReference type="SAM" id="MobiDB-lite"/>
    </source>
</evidence>
<comment type="caution">
    <text evidence="2">The sequence shown here is derived from an EMBL/GenBank/DDBJ whole genome shotgun (WGS) entry which is preliminary data.</text>
</comment>
<gene>
    <name evidence="2" type="ORF">L195_g045459</name>
</gene>
<protein>
    <submittedName>
        <fullName evidence="2">Uncharacterized protein</fullName>
    </submittedName>
</protein>
<dbReference type="EMBL" id="ASHM01059482">
    <property type="protein sequence ID" value="PNX89340.1"/>
    <property type="molecule type" value="Genomic_DNA"/>
</dbReference>
<sequence>MGGIRNGPATDSKGRPNHSLNTLSQAPHSKRITQKSLPPRANGVSTNNTKPRNSITETAQSDSSSRASSAKEVCSRNPVGKFKALSAKETFVSSAGSILCCSSFKSSDIRNCNKKLWNKHEIEVNGKLWDGVMKLGVHGGEEDEVYVEHLCINERKDREAMRLREQNNQVLS</sequence>
<feature type="region of interest" description="Disordered" evidence="1">
    <location>
        <begin position="1"/>
        <end position="75"/>
    </location>
</feature>
<organism evidence="2 3">
    <name type="scientific">Trifolium pratense</name>
    <name type="common">Red clover</name>
    <dbReference type="NCBI Taxonomy" id="57577"/>
    <lineage>
        <taxon>Eukaryota</taxon>
        <taxon>Viridiplantae</taxon>
        <taxon>Streptophyta</taxon>
        <taxon>Embryophyta</taxon>
        <taxon>Tracheophyta</taxon>
        <taxon>Spermatophyta</taxon>
        <taxon>Magnoliopsida</taxon>
        <taxon>eudicotyledons</taxon>
        <taxon>Gunneridae</taxon>
        <taxon>Pentapetalae</taxon>
        <taxon>rosids</taxon>
        <taxon>fabids</taxon>
        <taxon>Fabales</taxon>
        <taxon>Fabaceae</taxon>
        <taxon>Papilionoideae</taxon>
        <taxon>50 kb inversion clade</taxon>
        <taxon>NPAAA clade</taxon>
        <taxon>Hologalegina</taxon>
        <taxon>IRL clade</taxon>
        <taxon>Trifolieae</taxon>
        <taxon>Trifolium</taxon>
    </lineage>
</organism>
<evidence type="ECO:0000313" key="2">
    <source>
        <dbReference type="EMBL" id="PNX89340.1"/>
    </source>
</evidence>
<dbReference type="Proteomes" id="UP000236291">
    <property type="component" value="Unassembled WGS sequence"/>
</dbReference>
<feature type="compositionally biased region" description="Polar residues" evidence="1">
    <location>
        <begin position="18"/>
        <end position="27"/>
    </location>
</feature>
<reference evidence="2 3" key="1">
    <citation type="journal article" date="2014" name="Am. J. Bot.">
        <title>Genome assembly and annotation for red clover (Trifolium pratense; Fabaceae).</title>
        <authorList>
            <person name="Istvanek J."/>
            <person name="Jaros M."/>
            <person name="Krenek A."/>
            <person name="Repkova J."/>
        </authorList>
    </citation>
    <scope>NUCLEOTIDE SEQUENCE [LARGE SCALE GENOMIC DNA]</scope>
    <source>
        <strain evidence="3">cv. Tatra</strain>
        <tissue evidence="2">Young leaves</tissue>
    </source>
</reference>
<reference evidence="2 3" key="2">
    <citation type="journal article" date="2017" name="Front. Plant Sci.">
        <title>Gene Classification and Mining of Molecular Markers Useful in Red Clover (Trifolium pratense) Breeding.</title>
        <authorList>
            <person name="Istvanek J."/>
            <person name="Dluhosova J."/>
            <person name="Dluhos P."/>
            <person name="Patkova L."/>
            <person name="Nedelnik J."/>
            <person name="Repkova J."/>
        </authorList>
    </citation>
    <scope>NUCLEOTIDE SEQUENCE [LARGE SCALE GENOMIC DNA]</scope>
    <source>
        <strain evidence="3">cv. Tatra</strain>
        <tissue evidence="2">Young leaves</tissue>
    </source>
</reference>
<proteinExistence type="predicted"/>
<feature type="compositionally biased region" description="Low complexity" evidence="1">
    <location>
        <begin position="59"/>
        <end position="70"/>
    </location>
</feature>
<feature type="compositionally biased region" description="Polar residues" evidence="1">
    <location>
        <begin position="43"/>
        <end position="58"/>
    </location>
</feature>
<evidence type="ECO:0000313" key="3">
    <source>
        <dbReference type="Proteomes" id="UP000236291"/>
    </source>
</evidence>
<accession>A0A2K3MEX8</accession>